<evidence type="ECO:0000313" key="8">
    <source>
        <dbReference type="Proteomes" id="UP001069090"/>
    </source>
</evidence>
<dbReference type="Gene3D" id="3.50.50.60">
    <property type="entry name" value="FAD/NAD(P)-binding domain"/>
    <property type="match status" value="2"/>
</dbReference>
<keyword evidence="5" id="KW-0560">Oxidoreductase</keyword>
<evidence type="ECO:0000256" key="3">
    <source>
        <dbReference type="ARBA" id="ARBA00022630"/>
    </source>
</evidence>
<dbReference type="EMBL" id="JAPTGG010000015">
    <property type="protein sequence ID" value="MCZ0866684.1"/>
    <property type="molecule type" value="Genomic_DNA"/>
</dbReference>
<dbReference type="PANTHER" id="PTHR42784">
    <property type="entry name" value="PYRANOSE 2-OXIDASE"/>
    <property type="match status" value="1"/>
</dbReference>
<proteinExistence type="inferred from homology"/>
<dbReference type="SUPFAM" id="SSF51905">
    <property type="entry name" value="FAD/NAD(P)-binding domain"/>
    <property type="match status" value="1"/>
</dbReference>
<organism evidence="7 8">
    <name type="scientific">Dasania phycosphaerae</name>
    <dbReference type="NCBI Taxonomy" id="2950436"/>
    <lineage>
        <taxon>Bacteria</taxon>
        <taxon>Pseudomonadati</taxon>
        <taxon>Pseudomonadota</taxon>
        <taxon>Gammaproteobacteria</taxon>
        <taxon>Cellvibrionales</taxon>
        <taxon>Spongiibacteraceae</taxon>
        <taxon>Dasania</taxon>
    </lineage>
</organism>
<evidence type="ECO:0000256" key="1">
    <source>
        <dbReference type="ARBA" id="ARBA00001974"/>
    </source>
</evidence>
<dbReference type="PANTHER" id="PTHR42784:SF1">
    <property type="entry name" value="PYRANOSE 2-OXIDASE"/>
    <property type="match status" value="1"/>
</dbReference>
<feature type="domain" description="Glucose-methanol-choline oxidoreductase C-terminal" evidence="6">
    <location>
        <begin position="391"/>
        <end position="515"/>
    </location>
</feature>
<dbReference type="AlphaFoldDB" id="A0A9J6RQA3"/>
<dbReference type="Proteomes" id="UP001069090">
    <property type="component" value="Unassembled WGS sequence"/>
</dbReference>
<comment type="cofactor">
    <cofactor evidence="1">
        <name>FAD</name>
        <dbReference type="ChEBI" id="CHEBI:57692"/>
    </cofactor>
</comment>
<gene>
    <name evidence="7" type="ORF">O0V09_15840</name>
</gene>
<evidence type="ECO:0000259" key="6">
    <source>
        <dbReference type="Pfam" id="PF05199"/>
    </source>
</evidence>
<comment type="similarity">
    <text evidence="2">Belongs to the GMC oxidoreductase family.</text>
</comment>
<dbReference type="GO" id="GO:0016614">
    <property type="term" value="F:oxidoreductase activity, acting on CH-OH group of donors"/>
    <property type="evidence" value="ECO:0007669"/>
    <property type="project" value="InterPro"/>
</dbReference>
<reference evidence="7 8" key="1">
    <citation type="submission" date="2022-12" db="EMBL/GenBank/DDBJ databases">
        <title>Dasania phycosphaerae sp. nov., isolated from particulate material of the south coast of Korea.</title>
        <authorList>
            <person name="Jiang Y."/>
        </authorList>
    </citation>
    <scope>NUCLEOTIDE SEQUENCE [LARGE SCALE GENOMIC DNA]</scope>
    <source>
        <strain evidence="7 8">GY-19</strain>
    </source>
</reference>
<evidence type="ECO:0000256" key="5">
    <source>
        <dbReference type="ARBA" id="ARBA00023002"/>
    </source>
</evidence>
<accession>A0A9J6RQA3</accession>
<sequence>MIIDGLKIGEEVKTECELCIVGGGVAGIVLANELSSAFSSIVVIESGSQDYNAQAQELYEAESQHEQIPNPLYSRLRMLGGSSNHWENNTSPFSPLDFEKRDWIKNSGWPLGFEELSDYYKKAGWYCGVGDDGYDQNYWSKKLEKNDLAAGSQVLKTQISKYAVPPVRFFQQHGDVLINSNNITVYTGLNLVDIIYNKNNKDVELAKAINTGGNELSVSAKIFIFCLGGIENARMMLVFNDKYDNQLGNQGDSVGRYFMEHPTPRAAQLLADSPERYSFYLGEETGDKLVAGYFSLEESVVRSEQTTNLRMPLHPSTEYMLSDGISSYHILSDAIAKGDVPENFGQHLLNLTADIDLVAEAVSRKKFQKSLFDYSKNFAGFQMPMMMEQTPHRDNRIRLGSKKDKMGISKLKIDWELKESDKAMVWKTLELAANEIGALDIGRMRLLYERASRIWGDQLGFSQHHMGTTRMAENPDNGVVDKYHRVFGTNNLFMGGSSVFSTGGHVAPTLTIVAMTIRLADYIKREYAHD</sequence>
<keyword evidence="4" id="KW-0274">FAD</keyword>
<keyword evidence="8" id="KW-1185">Reference proteome</keyword>
<evidence type="ECO:0000256" key="2">
    <source>
        <dbReference type="ARBA" id="ARBA00010790"/>
    </source>
</evidence>
<dbReference type="RefSeq" id="WP_258332713.1">
    <property type="nucleotide sequence ID" value="NZ_JAPTGG010000015.1"/>
</dbReference>
<protein>
    <submittedName>
        <fullName evidence="7">GMC family oxidoreductase</fullName>
    </submittedName>
</protein>
<dbReference type="Pfam" id="PF05199">
    <property type="entry name" value="GMC_oxred_C"/>
    <property type="match status" value="1"/>
</dbReference>
<name>A0A9J6RQA3_9GAMM</name>
<evidence type="ECO:0000313" key="7">
    <source>
        <dbReference type="EMBL" id="MCZ0866684.1"/>
    </source>
</evidence>
<dbReference type="InterPro" id="IPR051473">
    <property type="entry name" value="P2Ox-like"/>
</dbReference>
<dbReference type="InterPro" id="IPR036188">
    <property type="entry name" value="FAD/NAD-bd_sf"/>
</dbReference>
<keyword evidence="3" id="KW-0285">Flavoprotein</keyword>
<evidence type="ECO:0000256" key="4">
    <source>
        <dbReference type="ARBA" id="ARBA00022827"/>
    </source>
</evidence>
<dbReference type="InterPro" id="IPR007867">
    <property type="entry name" value="GMC_OxRtase_C"/>
</dbReference>
<comment type="caution">
    <text evidence="7">The sequence shown here is derived from an EMBL/GenBank/DDBJ whole genome shotgun (WGS) entry which is preliminary data.</text>
</comment>